<dbReference type="GO" id="GO:0004665">
    <property type="term" value="F:prephenate dehydrogenase (NADP+) activity"/>
    <property type="evidence" value="ECO:0007669"/>
    <property type="project" value="InterPro"/>
</dbReference>
<evidence type="ECO:0000256" key="2">
    <source>
        <dbReference type="SAM" id="MobiDB-lite"/>
    </source>
</evidence>
<dbReference type="GO" id="GO:0008977">
    <property type="term" value="F:prephenate dehydrogenase (NAD+) activity"/>
    <property type="evidence" value="ECO:0007669"/>
    <property type="project" value="InterPro"/>
</dbReference>
<evidence type="ECO:0000259" key="3">
    <source>
        <dbReference type="PROSITE" id="PS51176"/>
    </source>
</evidence>
<keyword evidence="1" id="KW-0560">Oxidoreductase</keyword>
<reference evidence="4" key="1">
    <citation type="submission" date="2022-07" db="EMBL/GenBank/DDBJ databases">
        <title>Genome Sequence of Physisporinus lineatus.</title>
        <authorList>
            <person name="Buettner E."/>
        </authorList>
    </citation>
    <scope>NUCLEOTIDE SEQUENCE</scope>
    <source>
        <strain evidence="4">VT162</strain>
    </source>
</reference>
<dbReference type="InterPro" id="IPR036291">
    <property type="entry name" value="NAD(P)-bd_dom_sf"/>
</dbReference>
<proteinExistence type="predicted"/>
<dbReference type="InterPro" id="IPR003099">
    <property type="entry name" value="Prephen_DH"/>
</dbReference>
<keyword evidence="5" id="KW-1185">Reference proteome</keyword>
<feature type="compositionally biased region" description="Low complexity" evidence="2">
    <location>
        <begin position="340"/>
        <end position="349"/>
    </location>
</feature>
<organism evidence="4 5">
    <name type="scientific">Meripilus lineatus</name>
    <dbReference type="NCBI Taxonomy" id="2056292"/>
    <lineage>
        <taxon>Eukaryota</taxon>
        <taxon>Fungi</taxon>
        <taxon>Dikarya</taxon>
        <taxon>Basidiomycota</taxon>
        <taxon>Agaricomycotina</taxon>
        <taxon>Agaricomycetes</taxon>
        <taxon>Polyporales</taxon>
        <taxon>Meripilaceae</taxon>
        <taxon>Meripilus</taxon>
    </lineage>
</organism>
<sequence>MIRSDVTPQDPIDEQPAIGLIGMGGMGTMYAKSLASAGWKKIYVCDQPSKYESLKEQYQDTPGIHVLPDGHGVSRISDWIMYSVEAEYIDRVVAEYGPSTKVGAIVAGQTSVKTPEKEAFEKHLPPDVHIVSCHSLHGPTVSPLGQPLVLIKHRAPESALELVKSILKPLESRFVYLSYEDHDIVTANTQAVTHAAFLSMGTAWASEESYPWEHGYYVKGIETVKVNIMLRIYSNKWHVYAGLAILNPSARIQIDQYARSTTEIYKLMLAGDEEGLRGRIYEARDKVFGTSEGERKRRVPILLTEDIFDRFSLGKPNPGDSPPSGPISRSASGEGGAGGATSVTEAAEGITTQSTRSSPPPYPQCPKGAPPNSHLSLLAMVDCWAHLGIHPYVHLELAATPIFRMWIGVAEYLFRSQKRLDAAIQAALYDVSHRSNDLEFVVAARGWSQCISFGSFELYKERFGKSAEFFKPRFEEATRLGSAMIQAIMDSSPDVRTSS</sequence>
<dbReference type="InterPro" id="IPR008927">
    <property type="entry name" value="6-PGluconate_DH-like_C_sf"/>
</dbReference>
<dbReference type="FunFam" id="3.40.50.720:FF:000339">
    <property type="entry name" value="Prephenate dehydrogenase [NADP(+)]"/>
    <property type="match status" value="1"/>
</dbReference>
<comment type="caution">
    <text evidence="4">The sequence shown here is derived from an EMBL/GenBank/DDBJ whole genome shotgun (WGS) entry which is preliminary data.</text>
</comment>
<protein>
    <recommendedName>
        <fullName evidence="3">Prephenate/arogenate dehydrogenase domain-containing protein</fullName>
    </recommendedName>
</protein>
<dbReference type="SUPFAM" id="SSF48179">
    <property type="entry name" value="6-phosphogluconate dehydrogenase C-terminal domain-like"/>
    <property type="match status" value="2"/>
</dbReference>
<accession>A0AAD5YJ05</accession>
<evidence type="ECO:0000313" key="4">
    <source>
        <dbReference type="EMBL" id="KAJ3484751.1"/>
    </source>
</evidence>
<gene>
    <name evidence="4" type="ORF">NLI96_g5416</name>
</gene>
<dbReference type="Proteomes" id="UP001212997">
    <property type="component" value="Unassembled WGS sequence"/>
</dbReference>
<feature type="region of interest" description="Disordered" evidence="2">
    <location>
        <begin position="312"/>
        <end position="368"/>
    </location>
</feature>
<dbReference type="AlphaFoldDB" id="A0AAD5YJ05"/>
<evidence type="ECO:0000313" key="5">
    <source>
        <dbReference type="Proteomes" id="UP001212997"/>
    </source>
</evidence>
<dbReference type="EMBL" id="JANAWD010000177">
    <property type="protein sequence ID" value="KAJ3484751.1"/>
    <property type="molecule type" value="Genomic_DNA"/>
</dbReference>
<feature type="domain" description="Prephenate/arogenate dehydrogenase" evidence="3">
    <location>
        <begin position="16"/>
        <end position="298"/>
    </location>
</feature>
<dbReference type="InterPro" id="IPR050812">
    <property type="entry name" value="Preph/Arog_dehydrog"/>
</dbReference>
<dbReference type="PANTHER" id="PTHR21363">
    <property type="entry name" value="PREPHENATE DEHYDROGENASE"/>
    <property type="match status" value="1"/>
</dbReference>
<dbReference type="PANTHER" id="PTHR21363:SF0">
    <property type="entry name" value="PREPHENATE DEHYDROGENASE [NADP(+)]"/>
    <property type="match status" value="1"/>
</dbReference>
<dbReference type="GO" id="GO:0006571">
    <property type="term" value="P:tyrosine biosynthetic process"/>
    <property type="evidence" value="ECO:0007669"/>
    <property type="project" value="InterPro"/>
</dbReference>
<dbReference type="GO" id="GO:0070403">
    <property type="term" value="F:NAD+ binding"/>
    <property type="evidence" value="ECO:0007669"/>
    <property type="project" value="TreeGrafter"/>
</dbReference>
<evidence type="ECO:0000256" key="1">
    <source>
        <dbReference type="ARBA" id="ARBA00023002"/>
    </source>
</evidence>
<dbReference type="Gene3D" id="3.40.50.720">
    <property type="entry name" value="NAD(P)-binding Rossmann-like Domain"/>
    <property type="match status" value="1"/>
</dbReference>
<dbReference type="SUPFAM" id="SSF51735">
    <property type="entry name" value="NAD(P)-binding Rossmann-fold domains"/>
    <property type="match status" value="1"/>
</dbReference>
<dbReference type="InterPro" id="IPR028939">
    <property type="entry name" value="P5C_Rdtase_cat_N"/>
</dbReference>
<dbReference type="Pfam" id="PF03807">
    <property type="entry name" value="F420_oxidored"/>
    <property type="match status" value="1"/>
</dbReference>
<dbReference type="PROSITE" id="PS51176">
    <property type="entry name" value="PDH_ADH"/>
    <property type="match status" value="1"/>
</dbReference>
<name>A0AAD5YJ05_9APHY</name>
<dbReference type="Gene3D" id="1.10.3660.10">
    <property type="entry name" value="6-phosphogluconate dehydrogenase C-terminal like domain"/>
    <property type="match status" value="2"/>
</dbReference>